<keyword evidence="3" id="KW-0560">Oxidoreductase</keyword>
<evidence type="ECO:0000313" key="10">
    <source>
        <dbReference type="Proteomes" id="UP000285112"/>
    </source>
</evidence>
<organism evidence="9 10">
    <name type="scientific">Amycolatopsis panacis</name>
    <dbReference type="NCBI Taxonomy" id="2340917"/>
    <lineage>
        <taxon>Bacteria</taxon>
        <taxon>Bacillati</taxon>
        <taxon>Actinomycetota</taxon>
        <taxon>Actinomycetes</taxon>
        <taxon>Pseudonocardiales</taxon>
        <taxon>Pseudonocardiaceae</taxon>
        <taxon>Amycolatopsis</taxon>
    </lineage>
</organism>
<dbReference type="InterPro" id="IPR006058">
    <property type="entry name" value="2Fe2S_fd_BS"/>
</dbReference>
<dbReference type="Proteomes" id="UP000285112">
    <property type="component" value="Unassembled WGS sequence"/>
</dbReference>
<dbReference type="PROSITE" id="PS00197">
    <property type="entry name" value="2FE2S_FER_1"/>
    <property type="match status" value="1"/>
</dbReference>
<comment type="pathway">
    <text evidence="6">Alkaloid degradation; nicotine degradation.</text>
</comment>
<dbReference type="Gene3D" id="1.10.150.120">
    <property type="entry name" value="[2Fe-2S]-binding domain"/>
    <property type="match status" value="1"/>
</dbReference>
<proteinExistence type="predicted"/>
<evidence type="ECO:0000256" key="1">
    <source>
        <dbReference type="ARBA" id="ARBA00022714"/>
    </source>
</evidence>
<dbReference type="GO" id="GO:0016491">
    <property type="term" value="F:oxidoreductase activity"/>
    <property type="evidence" value="ECO:0007669"/>
    <property type="project" value="UniProtKB-KW"/>
</dbReference>
<dbReference type="SUPFAM" id="SSF47741">
    <property type="entry name" value="CO dehydrogenase ISP C-domain like"/>
    <property type="match status" value="1"/>
</dbReference>
<feature type="region of interest" description="Disordered" evidence="7">
    <location>
        <begin position="160"/>
        <end position="183"/>
    </location>
</feature>
<feature type="domain" description="2Fe-2S ferredoxin-type" evidence="8">
    <location>
        <begin position="11"/>
        <end position="87"/>
    </location>
</feature>
<dbReference type="FunFam" id="3.10.20.30:FF:000020">
    <property type="entry name" value="Xanthine dehydrogenase iron-sulfur subunit"/>
    <property type="match status" value="1"/>
</dbReference>
<evidence type="ECO:0000313" key="9">
    <source>
        <dbReference type="EMBL" id="RJQ89269.1"/>
    </source>
</evidence>
<dbReference type="InterPro" id="IPR002888">
    <property type="entry name" value="2Fe-2S-bd"/>
</dbReference>
<comment type="caution">
    <text evidence="9">The sequence shown here is derived from an EMBL/GenBank/DDBJ whole genome shotgun (WGS) entry which is preliminary data.</text>
</comment>
<keyword evidence="10" id="KW-1185">Reference proteome</keyword>
<dbReference type="InterPro" id="IPR051452">
    <property type="entry name" value="Diverse_Oxidoreductases"/>
</dbReference>
<dbReference type="FunFam" id="1.10.150.120:FF:000003">
    <property type="entry name" value="Carbon monoxide dehydrogenase, small subunit"/>
    <property type="match status" value="1"/>
</dbReference>
<keyword evidence="1" id="KW-0001">2Fe-2S</keyword>
<dbReference type="GO" id="GO:0051537">
    <property type="term" value="F:2 iron, 2 sulfur cluster binding"/>
    <property type="evidence" value="ECO:0007669"/>
    <property type="project" value="UniProtKB-KW"/>
</dbReference>
<dbReference type="RefSeq" id="WP_120022092.1">
    <property type="nucleotide sequence ID" value="NZ_QZFV01000060.1"/>
</dbReference>
<dbReference type="EMBL" id="QZFV01000060">
    <property type="protein sequence ID" value="RJQ89269.1"/>
    <property type="molecule type" value="Genomic_DNA"/>
</dbReference>
<keyword evidence="4" id="KW-0408">Iron</keyword>
<dbReference type="AlphaFoldDB" id="A0A419I9N1"/>
<evidence type="ECO:0000256" key="4">
    <source>
        <dbReference type="ARBA" id="ARBA00023004"/>
    </source>
</evidence>
<dbReference type="InterPro" id="IPR036010">
    <property type="entry name" value="2Fe-2S_ferredoxin-like_sf"/>
</dbReference>
<dbReference type="CDD" id="cd00207">
    <property type="entry name" value="fer2"/>
    <property type="match status" value="1"/>
</dbReference>
<dbReference type="PROSITE" id="PS51085">
    <property type="entry name" value="2FE2S_FER_2"/>
    <property type="match status" value="1"/>
</dbReference>
<accession>A0A419I9N1</accession>
<dbReference type="Gene3D" id="3.10.20.30">
    <property type="match status" value="1"/>
</dbReference>
<evidence type="ECO:0000256" key="7">
    <source>
        <dbReference type="SAM" id="MobiDB-lite"/>
    </source>
</evidence>
<reference evidence="9 10" key="1">
    <citation type="submission" date="2018-09" db="EMBL/GenBank/DDBJ databases">
        <title>YIM PH 21725 draft genome.</title>
        <authorList>
            <person name="Miao C."/>
        </authorList>
    </citation>
    <scope>NUCLEOTIDE SEQUENCE [LARGE SCALE GENOMIC DNA]</scope>
    <source>
        <strain evidence="10">YIM PH21725</strain>
    </source>
</reference>
<dbReference type="SUPFAM" id="SSF54292">
    <property type="entry name" value="2Fe-2S ferredoxin-like"/>
    <property type="match status" value="1"/>
</dbReference>
<dbReference type="PANTHER" id="PTHR44379:SF5">
    <property type="entry name" value="OXIDOREDUCTASE WITH IRON-SULFUR SUBUNIT"/>
    <property type="match status" value="1"/>
</dbReference>
<evidence type="ECO:0000256" key="6">
    <source>
        <dbReference type="ARBA" id="ARBA00060707"/>
    </source>
</evidence>
<dbReference type="Pfam" id="PF00111">
    <property type="entry name" value="Fer2"/>
    <property type="match status" value="1"/>
</dbReference>
<dbReference type="OrthoDB" id="159930at2"/>
<evidence type="ECO:0000256" key="3">
    <source>
        <dbReference type="ARBA" id="ARBA00023002"/>
    </source>
</evidence>
<dbReference type="InterPro" id="IPR001041">
    <property type="entry name" value="2Fe-2S_ferredoxin-type"/>
</dbReference>
<protein>
    <submittedName>
        <fullName evidence="9">(2Fe-2S)-binding protein</fullName>
    </submittedName>
</protein>
<keyword evidence="2" id="KW-0479">Metal-binding</keyword>
<name>A0A419I9N1_9PSEU</name>
<dbReference type="Pfam" id="PF01799">
    <property type="entry name" value="Fer2_2"/>
    <property type="match status" value="1"/>
</dbReference>
<keyword evidence="5" id="KW-0411">Iron-sulfur</keyword>
<dbReference type="GO" id="GO:0046872">
    <property type="term" value="F:metal ion binding"/>
    <property type="evidence" value="ECO:0007669"/>
    <property type="project" value="UniProtKB-KW"/>
</dbReference>
<evidence type="ECO:0000256" key="5">
    <source>
        <dbReference type="ARBA" id="ARBA00023014"/>
    </source>
</evidence>
<dbReference type="InterPro" id="IPR036884">
    <property type="entry name" value="2Fe-2S-bd_dom_sf"/>
</dbReference>
<dbReference type="InterPro" id="IPR012675">
    <property type="entry name" value="Beta-grasp_dom_sf"/>
</dbReference>
<gene>
    <name evidence="9" type="ORF">D5S19_04690</name>
</gene>
<evidence type="ECO:0000259" key="8">
    <source>
        <dbReference type="PROSITE" id="PS51085"/>
    </source>
</evidence>
<evidence type="ECO:0000256" key="2">
    <source>
        <dbReference type="ARBA" id="ARBA00022723"/>
    </source>
</evidence>
<dbReference type="PANTHER" id="PTHR44379">
    <property type="entry name" value="OXIDOREDUCTASE WITH IRON-SULFUR SUBUNIT"/>
    <property type="match status" value="1"/>
</dbReference>
<sequence>MTATEPAPPGRTITVRVNGVEHTTAIEDRDLLVDAIRKRLGLTGTHVGCYNGDCGACTITVNGKIVKSCLMLAASADGAEITTIEGFSGSRQLDEIQEAFWDKDGFQCGFCLPGHLFAARDLLAENPEPSEADIRQAISGNICRCTGYVNIVKSVQAAAQRRGSGQRPSAAAQGSVADSSRVP</sequence>